<dbReference type="AlphaFoldDB" id="A0A2M8FFM2"/>
<name>A0A2M8FFM2_9BACT</name>
<evidence type="ECO:0000313" key="3">
    <source>
        <dbReference type="EMBL" id="PJC56437.1"/>
    </source>
</evidence>
<proteinExistence type="predicted"/>
<gene>
    <name evidence="3" type="ORF">CO026_00285</name>
</gene>
<accession>A0A2M8FFM2</accession>
<evidence type="ECO:0000256" key="1">
    <source>
        <dbReference type="SAM" id="Phobius"/>
    </source>
</evidence>
<keyword evidence="1" id="KW-1133">Transmembrane helix</keyword>
<feature type="transmembrane region" description="Helical" evidence="1">
    <location>
        <begin position="45"/>
        <end position="67"/>
    </location>
</feature>
<protein>
    <recommendedName>
        <fullName evidence="2">DUF2231 domain-containing protein</fullName>
    </recommendedName>
</protein>
<comment type="caution">
    <text evidence="3">The sequence shown here is derived from an EMBL/GenBank/DDBJ whole genome shotgun (WGS) entry which is preliminary data.</text>
</comment>
<dbReference type="Pfam" id="PF09990">
    <property type="entry name" value="DUF2231"/>
    <property type="match status" value="1"/>
</dbReference>
<feature type="non-terminal residue" evidence="3">
    <location>
        <position position="1"/>
    </location>
</feature>
<dbReference type="EMBL" id="PFRD01000018">
    <property type="protein sequence ID" value="PJC56437.1"/>
    <property type="molecule type" value="Genomic_DNA"/>
</dbReference>
<feature type="transmembrane region" description="Helical" evidence="1">
    <location>
        <begin position="161"/>
        <end position="189"/>
    </location>
</feature>
<feature type="transmembrane region" description="Helical" evidence="1">
    <location>
        <begin position="79"/>
        <end position="99"/>
    </location>
</feature>
<evidence type="ECO:0000259" key="2">
    <source>
        <dbReference type="Pfam" id="PF09990"/>
    </source>
</evidence>
<keyword evidence="1" id="KW-0472">Membrane</keyword>
<reference evidence="4" key="1">
    <citation type="submission" date="2017-09" db="EMBL/GenBank/DDBJ databases">
        <title>Depth-based differentiation of microbial function through sediment-hosted aquifers and enrichment of novel symbionts in the deep terrestrial subsurface.</title>
        <authorList>
            <person name="Probst A.J."/>
            <person name="Ladd B."/>
            <person name="Jarett J.K."/>
            <person name="Geller-Mcgrath D.E."/>
            <person name="Sieber C.M.K."/>
            <person name="Emerson J.B."/>
            <person name="Anantharaman K."/>
            <person name="Thomas B.C."/>
            <person name="Malmstrom R."/>
            <person name="Stieglmeier M."/>
            <person name="Klingl A."/>
            <person name="Woyke T."/>
            <person name="Ryan C.M."/>
            <person name="Banfield J.F."/>
        </authorList>
    </citation>
    <scope>NUCLEOTIDE SEQUENCE [LARGE SCALE GENOMIC DNA]</scope>
</reference>
<dbReference type="Proteomes" id="UP000230391">
    <property type="component" value="Unassembled WGS sequence"/>
</dbReference>
<keyword evidence="1" id="KW-0812">Transmembrane</keyword>
<organism evidence="3 4">
    <name type="scientific">Candidatus Kaiserbacteria bacterium CG_4_9_14_0_2_um_filter_41_32</name>
    <dbReference type="NCBI Taxonomy" id="1974601"/>
    <lineage>
        <taxon>Bacteria</taxon>
        <taxon>Candidatus Kaiseribacteriota</taxon>
    </lineage>
</organism>
<sequence length="209" mass="23597">ESKRTNTFTNVPRLLVFATNNIMLSSYTYTVLEEIVILYMNIHPLLVHFPIGILVLYTAFEILRFSFIVKRPAYFEIKAILIILGTISAYLTFSTGEIAEELIQVTDPTKMPLVEIHSMYAGATVVIFSILAGTYLVEWCRRNNFLSFITKIGIIQKLTRFILRFSPLLAILGLITITITGGLGAAIVYGPDVDPFVNFIYKIFITTLE</sequence>
<feature type="transmembrane region" description="Helical" evidence="1">
    <location>
        <begin position="119"/>
        <end position="140"/>
    </location>
</feature>
<dbReference type="InterPro" id="IPR019251">
    <property type="entry name" value="DUF2231_TM"/>
</dbReference>
<feature type="domain" description="DUF2231" evidence="2">
    <location>
        <begin position="41"/>
        <end position="189"/>
    </location>
</feature>
<evidence type="ECO:0000313" key="4">
    <source>
        <dbReference type="Proteomes" id="UP000230391"/>
    </source>
</evidence>